<keyword evidence="4" id="KW-1185">Reference proteome</keyword>
<evidence type="ECO:0000313" key="3">
    <source>
        <dbReference type="EMBL" id="GJS68939.1"/>
    </source>
</evidence>
<sequence>MTGQRSQLINFVSKFMGTVRFGNDHVATIMGYGDYQIGNVTVSRVYYVEGLGHNLFLVGQFCDADLEVAFRKHTCLVRDLEGVYLLKGSRGTNLYTMSLEEMMQSSPICLLSKASKTKNVRKDNGIEFVNQTLQAYYEDVGISHQTLSAVCLSVQAAGPGWWFALSLGKRKKHTHKSKSKDLIQEKLYLLHIDLCGPMRIKSINEKKYILVIVDDYSRLYYYLVAEARDILLYLNRSLIRKRHNKTPYELIHDKKPDLPYFHIFGALCYPTNDSEDLGKMKPKADIGIFIAVSYSLPLRAKKATKSYNKLDHRLIMRALIHG</sequence>
<accession>A0ABQ4XUE7</accession>
<evidence type="ECO:0000313" key="4">
    <source>
        <dbReference type="Proteomes" id="UP001151760"/>
    </source>
</evidence>
<dbReference type="InterPro" id="IPR012337">
    <property type="entry name" value="RNaseH-like_sf"/>
</dbReference>
<reference evidence="3" key="1">
    <citation type="journal article" date="2022" name="Int. J. Mol. Sci.">
        <title>Draft Genome of Tanacetum Coccineum: Genomic Comparison of Closely Related Tanacetum-Family Plants.</title>
        <authorList>
            <person name="Yamashiro T."/>
            <person name="Shiraishi A."/>
            <person name="Nakayama K."/>
            <person name="Satake H."/>
        </authorList>
    </citation>
    <scope>NUCLEOTIDE SEQUENCE</scope>
</reference>
<gene>
    <name evidence="3" type="ORF">Tco_0683504</name>
</gene>
<dbReference type="EMBL" id="BQNB010009827">
    <property type="protein sequence ID" value="GJS68939.1"/>
    <property type="molecule type" value="Genomic_DNA"/>
</dbReference>
<dbReference type="InterPro" id="IPR036397">
    <property type="entry name" value="RNaseH_sf"/>
</dbReference>
<dbReference type="Pfam" id="PF22936">
    <property type="entry name" value="Pol_BBD"/>
    <property type="match status" value="1"/>
</dbReference>
<feature type="domain" description="Retrovirus-related Pol polyprotein from transposon TNT 1-94-like beta-barrel" evidence="2">
    <location>
        <begin position="1"/>
        <end position="63"/>
    </location>
</feature>
<keyword evidence="1" id="KW-0378">Hydrolase</keyword>
<dbReference type="PANTHER" id="PTHR42648:SF18">
    <property type="entry name" value="RETROTRANSPOSON, UNCLASSIFIED-LIKE PROTEIN"/>
    <property type="match status" value="1"/>
</dbReference>
<dbReference type="InterPro" id="IPR039537">
    <property type="entry name" value="Retrotran_Ty1/copia-like"/>
</dbReference>
<comment type="caution">
    <text evidence="3">The sequence shown here is derived from an EMBL/GenBank/DDBJ whole genome shotgun (WGS) entry which is preliminary data.</text>
</comment>
<dbReference type="PANTHER" id="PTHR42648">
    <property type="entry name" value="TRANSPOSASE, PUTATIVE-RELATED"/>
    <property type="match status" value="1"/>
</dbReference>
<keyword evidence="1" id="KW-0645">Protease</keyword>
<reference evidence="3" key="2">
    <citation type="submission" date="2022-01" db="EMBL/GenBank/DDBJ databases">
        <authorList>
            <person name="Yamashiro T."/>
            <person name="Shiraishi A."/>
            <person name="Satake H."/>
            <person name="Nakayama K."/>
        </authorList>
    </citation>
    <scope>NUCLEOTIDE SEQUENCE</scope>
</reference>
<proteinExistence type="predicted"/>
<name>A0ABQ4XUE7_9ASTR</name>
<dbReference type="SUPFAM" id="SSF53098">
    <property type="entry name" value="Ribonuclease H-like"/>
    <property type="match status" value="1"/>
</dbReference>
<dbReference type="InterPro" id="IPR054722">
    <property type="entry name" value="PolX-like_BBD"/>
</dbReference>
<protein>
    <submittedName>
        <fullName evidence="3">Retrovirus-related pol polyprotein from transposon TNT 1-94</fullName>
    </submittedName>
</protein>
<organism evidence="3 4">
    <name type="scientific">Tanacetum coccineum</name>
    <dbReference type="NCBI Taxonomy" id="301880"/>
    <lineage>
        <taxon>Eukaryota</taxon>
        <taxon>Viridiplantae</taxon>
        <taxon>Streptophyta</taxon>
        <taxon>Embryophyta</taxon>
        <taxon>Tracheophyta</taxon>
        <taxon>Spermatophyta</taxon>
        <taxon>Magnoliopsida</taxon>
        <taxon>eudicotyledons</taxon>
        <taxon>Gunneridae</taxon>
        <taxon>Pentapetalae</taxon>
        <taxon>asterids</taxon>
        <taxon>campanulids</taxon>
        <taxon>Asterales</taxon>
        <taxon>Asteraceae</taxon>
        <taxon>Asteroideae</taxon>
        <taxon>Anthemideae</taxon>
        <taxon>Anthemidinae</taxon>
        <taxon>Tanacetum</taxon>
    </lineage>
</organism>
<dbReference type="Proteomes" id="UP001151760">
    <property type="component" value="Unassembled WGS sequence"/>
</dbReference>
<evidence type="ECO:0000256" key="1">
    <source>
        <dbReference type="ARBA" id="ARBA00022670"/>
    </source>
</evidence>
<evidence type="ECO:0000259" key="2">
    <source>
        <dbReference type="Pfam" id="PF22936"/>
    </source>
</evidence>
<dbReference type="Gene3D" id="3.30.420.10">
    <property type="entry name" value="Ribonuclease H-like superfamily/Ribonuclease H"/>
    <property type="match status" value="1"/>
</dbReference>